<proteinExistence type="predicted"/>
<keyword evidence="3" id="KW-1185">Reference proteome</keyword>
<reference evidence="3" key="1">
    <citation type="submission" date="2019-06" db="EMBL/GenBank/DDBJ databases">
        <title>Draft genome sequence of the griseofulvin-producing fungus Xylaria cubensis strain G536.</title>
        <authorList>
            <person name="Mead M.E."/>
            <person name="Raja H.A."/>
            <person name="Steenwyk J.L."/>
            <person name="Knowles S.L."/>
            <person name="Oberlies N.H."/>
            <person name="Rokas A."/>
        </authorList>
    </citation>
    <scope>NUCLEOTIDE SEQUENCE [LARGE SCALE GENOMIC DNA]</scope>
    <source>
        <strain evidence="3">G536</strain>
    </source>
</reference>
<organism evidence="2 3">
    <name type="scientific">Xylaria flabelliformis</name>
    <dbReference type="NCBI Taxonomy" id="2512241"/>
    <lineage>
        <taxon>Eukaryota</taxon>
        <taxon>Fungi</taxon>
        <taxon>Dikarya</taxon>
        <taxon>Ascomycota</taxon>
        <taxon>Pezizomycotina</taxon>
        <taxon>Sordariomycetes</taxon>
        <taxon>Xylariomycetidae</taxon>
        <taxon>Xylariales</taxon>
        <taxon>Xylariaceae</taxon>
        <taxon>Xylaria</taxon>
    </lineage>
</organism>
<feature type="coiled-coil region" evidence="1">
    <location>
        <begin position="134"/>
        <end position="161"/>
    </location>
</feature>
<dbReference type="STRING" id="2512241.A0A553I971"/>
<dbReference type="EMBL" id="VFLP01000009">
    <property type="protein sequence ID" value="TRX96753.1"/>
    <property type="molecule type" value="Genomic_DNA"/>
</dbReference>
<dbReference type="OrthoDB" id="5068061at2759"/>
<accession>A0A553I971</accession>
<dbReference type="Proteomes" id="UP000319160">
    <property type="component" value="Unassembled WGS sequence"/>
</dbReference>
<keyword evidence="1" id="KW-0175">Coiled coil</keyword>
<sequence length="311" mass="35876">MGNLYWDPSNLLQIASDEDEHANIQCVGKSQRAFGSRCSWPILDSERATARRLLLELASMMPSEVSASKLDQLAAVCLCQYHPHLRQETIERWFAVVKRAAKQYEYLQRSAVEEQDKKLIADLSALITGGKSTLEESSQVIQMVKDTVSDLEREKALLQRRLQTSGNVAKVLRCVGDFWESRVAFLRRENYGFGEKVRALFRENETLRTTNNLIDHQLRSASTKMVDLNDEIRRLGGEFKLQGQSLRQSYVKLQRERDRGITLQNKVTTMEQRILVLEKDMSMCWLHGFCAWINRQLQMLAAFAVFRASRR</sequence>
<gene>
    <name evidence="2" type="ORF">FHL15_002419</name>
</gene>
<evidence type="ECO:0000256" key="1">
    <source>
        <dbReference type="SAM" id="Coils"/>
    </source>
</evidence>
<name>A0A553I971_9PEZI</name>
<evidence type="ECO:0000313" key="3">
    <source>
        <dbReference type="Proteomes" id="UP000319160"/>
    </source>
</evidence>
<evidence type="ECO:0000313" key="2">
    <source>
        <dbReference type="EMBL" id="TRX96753.1"/>
    </source>
</evidence>
<dbReference type="AlphaFoldDB" id="A0A553I971"/>
<comment type="caution">
    <text evidence="2">The sequence shown here is derived from an EMBL/GenBank/DDBJ whole genome shotgun (WGS) entry which is preliminary data.</text>
</comment>
<protein>
    <submittedName>
        <fullName evidence="2">Uncharacterized protein</fullName>
    </submittedName>
</protein>